<sequence length="48" mass="5453">MARNRIKIIDTGLIIICGWFIKMDLGVPGNYPNKGNFYTFIGIYISTL</sequence>
<comment type="caution">
    <text evidence="1">The sequence shown here is derived from an EMBL/GenBank/DDBJ whole genome shotgun (WGS) entry which is preliminary data.</text>
</comment>
<protein>
    <submittedName>
        <fullName evidence="1">Uncharacterized protein</fullName>
    </submittedName>
</protein>
<dbReference type="Proteomes" id="UP000268007">
    <property type="component" value="Unassembled WGS sequence"/>
</dbReference>
<keyword evidence="2" id="KW-1185">Reference proteome</keyword>
<evidence type="ECO:0000313" key="1">
    <source>
        <dbReference type="EMBL" id="RKR85165.1"/>
    </source>
</evidence>
<organism evidence="1 2">
    <name type="scientific">Mucilaginibacter gracilis</name>
    <dbReference type="NCBI Taxonomy" id="423350"/>
    <lineage>
        <taxon>Bacteria</taxon>
        <taxon>Pseudomonadati</taxon>
        <taxon>Bacteroidota</taxon>
        <taxon>Sphingobacteriia</taxon>
        <taxon>Sphingobacteriales</taxon>
        <taxon>Sphingobacteriaceae</taxon>
        <taxon>Mucilaginibacter</taxon>
    </lineage>
</organism>
<gene>
    <name evidence="1" type="ORF">BDD43_5426</name>
</gene>
<proteinExistence type="predicted"/>
<name>A0A495J861_9SPHI</name>
<accession>A0A495J861</accession>
<evidence type="ECO:0000313" key="2">
    <source>
        <dbReference type="Proteomes" id="UP000268007"/>
    </source>
</evidence>
<dbReference type="EMBL" id="RBKU01000001">
    <property type="protein sequence ID" value="RKR85165.1"/>
    <property type="molecule type" value="Genomic_DNA"/>
</dbReference>
<dbReference type="AlphaFoldDB" id="A0A495J861"/>
<reference evidence="1 2" key="1">
    <citation type="submission" date="2018-10" db="EMBL/GenBank/DDBJ databases">
        <title>Genomic Encyclopedia of Archaeal and Bacterial Type Strains, Phase II (KMG-II): from individual species to whole genera.</title>
        <authorList>
            <person name="Goeker M."/>
        </authorList>
    </citation>
    <scope>NUCLEOTIDE SEQUENCE [LARGE SCALE GENOMIC DNA]</scope>
    <source>
        <strain evidence="1 2">DSM 18602</strain>
    </source>
</reference>